<dbReference type="Proteomes" id="UP001480595">
    <property type="component" value="Unassembled WGS sequence"/>
</dbReference>
<evidence type="ECO:0000313" key="1">
    <source>
        <dbReference type="EMBL" id="KAK8073282.1"/>
    </source>
</evidence>
<sequence>MQPLASIRTADAILPLLGLATVALRGGTLAVAFGQPPLWPMGSHHPSRCGVRDKYQEELGSGHDGGAFWDGESSLACTEFDDTPNLQPGDLRKVQPGLGCVLATIWGMRVLVRILKGIVEWGIVSFCGHLISFKG</sequence>
<comment type="caution">
    <text evidence="1">The sequence shown here is derived from an EMBL/GenBank/DDBJ whole genome shotgun (WGS) entry which is preliminary data.</text>
</comment>
<keyword evidence="2" id="KW-1185">Reference proteome</keyword>
<dbReference type="GeneID" id="92088653"/>
<dbReference type="RefSeq" id="XP_066717757.1">
    <property type="nucleotide sequence ID" value="XM_066855590.1"/>
</dbReference>
<protein>
    <submittedName>
        <fullName evidence="1">Uncharacterized protein</fullName>
    </submittedName>
</protein>
<accession>A0ABR1VR07</accession>
<reference evidence="1 2" key="1">
    <citation type="submission" date="2023-01" db="EMBL/GenBank/DDBJ databases">
        <title>Analysis of 21 Apiospora genomes using comparative genomics revels a genus with tremendous synthesis potential of carbohydrate active enzymes and secondary metabolites.</title>
        <authorList>
            <person name="Sorensen T."/>
        </authorList>
    </citation>
    <scope>NUCLEOTIDE SEQUENCE [LARGE SCALE GENOMIC DNA]</scope>
    <source>
        <strain evidence="1 2">CBS 135458</strain>
    </source>
</reference>
<organism evidence="1 2">
    <name type="scientific">Apiospora phragmitis</name>
    <dbReference type="NCBI Taxonomy" id="2905665"/>
    <lineage>
        <taxon>Eukaryota</taxon>
        <taxon>Fungi</taxon>
        <taxon>Dikarya</taxon>
        <taxon>Ascomycota</taxon>
        <taxon>Pezizomycotina</taxon>
        <taxon>Sordariomycetes</taxon>
        <taxon>Xylariomycetidae</taxon>
        <taxon>Amphisphaeriales</taxon>
        <taxon>Apiosporaceae</taxon>
        <taxon>Apiospora</taxon>
    </lineage>
</organism>
<dbReference type="EMBL" id="JAQQWL010000005">
    <property type="protein sequence ID" value="KAK8073282.1"/>
    <property type="molecule type" value="Genomic_DNA"/>
</dbReference>
<proteinExistence type="predicted"/>
<gene>
    <name evidence="1" type="ORF">PG994_004181</name>
</gene>
<evidence type="ECO:0000313" key="2">
    <source>
        <dbReference type="Proteomes" id="UP001480595"/>
    </source>
</evidence>
<name>A0ABR1VR07_9PEZI</name>